<feature type="transmembrane region" description="Helical" evidence="8">
    <location>
        <begin position="64"/>
        <end position="96"/>
    </location>
</feature>
<comment type="caution">
    <text evidence="10">The sequence shown here is derived from an EMBL/GenBank/DDBJ whole genome shotgun (WGS) entry which is preliminary data.</text>
</comment>
<keyword evidence="5 8" id="KW-0812">Transmembrane</keyword>
<dbReference type="PANTHER" id="PTHR43470:SF3">
    <property type="entry name" value="PHOSPHATE TRANSPORT SYSTEM PERMEASE PROTEIN PSTA-RELATED"/>
    <property type="match status" value="1"/>
</dbReference>
<dbReference type="InterPro" id="IPR000515">
    <property type="entry name" value="MetI-like"/>
</dbReference>
<dbReference type="GO" id="GO:0005315">
    <property type="term" value="F:phosphate transmembrane transporter activity"/>
    <property type="evidence" value="ECO:0007669"/>
    <property type="project" value="InterPro"/>
</dbReference>
<name>A0A9D1SP76_9FIRM</name>
<evidence type="ECO:0000256" key="3">
    <source>
        <dbReference type="ARBA" id="ARBA00022448"/>
    </source>
</evidence>
<keyword evidence="6 8" id="KW-1133">Transmembrane helix</keyword>
<dbReference type="CDD" id="cd06261">
    <property type="entry name" value="TM_PBP2"/>
    <property type="match status" value="1"/>
</dbReference>
<evidence type="ECO:0000256" key="6">
    <source>
        <dbReference type="ARBA" id="ARBA00022989"/>
    </source>
</evidence>
<evidence type="ECO:0000256" key="2">
    <source>
        <dbReference type="ARBA" id="ARBA00007069"/>
    </source>
</evidence>
<comment type="similarity">
    <text evidence="2 8">Belongs to the binding-protein-dependent transport system permease family. CysTW subfamily.</text>
</comment>
<evidence type="ECO:0000313" key="11">
    <source>
        <dbReference type="Proteomes" id="UP000824125"/>
    </source>
</evidence>
<evidence type="ECO:0000256" key="5">
    <source>
        <dbReference type="ARBA" id="ARBA00022692"/>
    </source>
</evidence>
<comment type="subcellular location">
    <subcellularLocation>
        <location evidence="1 8">Cell membrane</location>
        <topology evidence="1 8">Multi-pass membrane protein</topology>
    </subcellularLocation>
</comment>
<feature type="transmembrane region" description="Helical" evidence="8">
    <location>
        <begin position="138"/>
        <end position="157"/>
    </location>
</feature>
<evidence type="ECO:0000256" key="4">
    <source>
        <dbReference type="ARBA" id="ARBA00022475"/>
    </source>
</evidence>
<dbReference type="GO" id="GO:0005886">
    <property type="term" value="C:plasma membrane"/>
    <property type="evidence" value="ECO:0007669"/>
    <property type="project" value="UniProtKB-SubCell"/>
</dbReference>
<evidence type="ECO:0000256" key="1">
    <source>
        <dbReference type="ARBA" id="ARBA00004651"/>
    </source>
</evidence>
<accession>A0A9D1SP76</accession>
<dbReference type="GO" id="GO:0035435">
    <property type="term" value="P:phosphate ion transmembrane transport"/>
    <property type="evidence" value="ECO:0007669"/>
    <property type="project" value="InterPro"/>
</dbReference>
<gene>
    <name evidence="10" type="primary">pstA</name>
    <name evidence="10" type="ORF">IAD23_08035</name>
</gene>
<keyword evidence="3" id="KW-0813">Transport</keyword>
<dbReference type="Gene3D" id="1.10.3720.10">
    <property type="entry name" value="MetI-like"/>
    <property type="match status" value="1"/>
</dbReference>
<dbReference type="PROSITE" id="PS50928">
    <property type="entry name" value="ABC_TM1"/>
    <property type="match status" value="1"/>
</dbReference>
<dbReference type="InterPro" id="IPR035906">
    <property type="entry name" value="MetI-like_sf"/>
</dbReference>
<feature type="transmembrane region" description="Helical" evidence="8">
    <location>
        <begin position="108"/>
        <end position="132"/>
    </location>
</feature>
<keyword evidence="7 8" id="KW-0472">Membrane</keyword>
<dbReference type="PANTHER" id="PTHR43470">
    <property type="entry name" value="PHOSPHATE TRANSPORT SYSTEM PERMEASE PROTEIN PSTA-RELATED"/>
    <property type="match status" value="1"/>
</dbReference>
<dbReference type="SUPFAM" id="SSF161098">
    <property type="entry name" value="MetI-like"/>
    <property type="match status" value="1"/>
</dbReference>
<organism evidence="10 11">
    <name type="scientific">Candidatus Scybalenecus merdavium</name>
    <dbReference type="NCBI Taxonomy" id="2840939"/>
    <lineage>
        <taxon>Bacteria</taxon>
        <taxon>Bacillati</taxon>
        <taxon>Bacillota</taxon>
        <taxon>Clostridia</taxon>
        <taxon>Eubacteriales</taxon>
        <taxon>Oscillospiraceae</taxon>
        <taxon>Oscillospiraceae incertae sedis</taxon>
        <taxon>Candidatus Scybalenecus</taxon>
    </lineage>
</organism>
<protein>
    <recommendedName>
        <fullName evidence="8">Phosphate transport system permease protein PstA</fullName>
    </recommendedName>
</protein>
<keyword evidence="4 8" id="KW-1003">Cell membrane</keyword>
<proteinExistence type="inferred from homology"/>
<dbReference type="EMBL" id="DVNM01000045">
    <property type="protein sequence ID" value="HIU69889.1"/>
    <property type="molecule type" value="Genomic_DNA"/>
</dbReference>
<evidence type="ECO:0000313" key="10">
    <source>
        <dbReference type="EMBL" id="HIU69889.1"/>
    </source>
</evidence>
<reference evidence="10" key="1">
    <citation type="submission" date="2020-10" db="EMBL/GenBank/DDBJ databases">
        <authorList>
            <person name="Gilroy R."/>
        </authorList>
    </citation>
    <scope>NUCLEOTIDE SEQUENCE</scope>
    <source>
        <strain evidence="10">CHK176-6737</strain>
    </source>
</reference>
<feature type="transmembrane region" description="Helical" evidence="8">
    <location>
        <begin position="20"/>
        <end position="44"/>
    </location>
</feature>
<dbReference type="Pfam" id="PF00528">
    <property type="entry name" value="BPD_transp_1"/>
    <property type="match status" value="1"/>
</dbReference>
<dbReference type="InterPro" id="IPR005672">
    <property type="entry name" value="Phosphate_PstA"/>
</dbReference>
<sequence length="284" mass="30253">MKRLQKALGYVRRHPGAAFVRFLIYLLSALGIFTVGAMVVYIVVKGVPNLKPELFSPVYTSENASMLPAIINTLIVVGVTMLIAVPIGIFSSVYLVEYAKPGSRFSKLIGTAAETLAGIPSIVYGLFGFIVFVNGMRFGNSLIAGILTLAIMVLPVIMRTSQEALLAVPASYREGSYALGAGKLRTVFKVVLKSAMPSIMSGVILSVGRIVGETAALIYTAGTIPKVAAGLQSSGRTIAVHMYSLMSEGLYMDEAYAAAVVLLIIVIVINMLSNLLVKKAEKNE</sequence>
<evidence type="ECO:0000256" key="8">
    <source>
        <dbReference type="RuleBase" id="RU363043"/>
    </source>
</evidence>
<evidence type="ECO:0000256" key="7">
    <source>
        <dbReference type="ARBA" id="ARBA00023136"/>
    </source>
</evidence>
<dbReference type="NCBIfam" id="TIGR00974">
    <property type="entry name" value="3a0107s02c"/>
    <property type="match status" value="1"/>
</dbReference>
<feature type="domain" description="ABC transmembrane type-1" evidence="9">
    <location>
        <begin position="70"/>
        <end position="273"/>
    </location>
</feature>
<reference evidence="10" key="2">
    <citation type="journal article" date="2021" name="PeerJ">
        <title>Extensive microbial diversity within the chicken gut microbiome revealed by metagenomics and culture.</title>
        <authorList>
            <person name="Gilroy R."/>
            <person name="Ravi A."/>
            <person name="Getino M."/>
            <person name="Pursley I."/>
            <person name="Horton D.L."/>
            <person name="Alikhan N.F."/>
            <person name="Baker D."/>
            <person name="Gharbi K."/>
            <person name="Hall N."/>
            <person name="Watson M."/>
            <person name="Adriaenssens E.M."/>
            <person name="Foster-Nyarko E."/>
            <person name="Jarju S."/>
            <person name="Secka A."/>
            <person name="Antonio M."/>
            <person name="Oren A."/>
            <person name="Chaudhuri R.R."/>
            <person name="La Ragione R."/>
            <person name="Hildebrand F."/>
            <person name="Pallen M.J."/>
        </authorList>
    </citation>
    <scope>NUCLEOTIDE SEQUENCE</scope>
    <source>
        <strain evidence="10">CHK176-6737</strain>
    </source>
</reference>
<evidence type="ECO:0000259" key="9">
    <source>
        <dbReference type="PROSITE" id="PS50928"/>
    </source>
</evidence>
<feature type="transmembrane region" description="Helical" evidence="8">
    <location>
        <begin position="190"/>
        <end position="211"/>
    </location>
</feature>
<dbReference type="AlphaFoldDB" id="A0A9D1SP76"/>
<feature type="transmembrane region" description="Helical" evidence="8">
    <location>
        <begin position="255"/>
        <end position="277"/>
    </location>
</feature>
<dbReference type="Proteomes" id="UP000824125">
    <property type="component" value="Unassembled WGS sequence"/>
</dbReference>